<feature type="transmembrane region" description="Helical" evidence="6">
    <location>
        <begin position="166"/>
        <end position="188"/>
    </location>
</feature>
<comment type="subcellular location">
    <subcellularLocation>
        <location evidence="1">Membrane</location>
        <topology evidence="1">Multi-pass membrane protein</topology>
    </subcellularLocation>
</comment>
<feature type="compositionally biased region" description="Low complexity" evidence="5">
    <location>
        <begin position="44"/>
        <end position="54"/>
    </location>
</feature>
<evidence type="ECO:0000313" key="8">
    <source>
        <dbReference type="EMBL" id="KAL2810146.1"/>
    </source>
</evidence>
<keyword evidence="2 6" id="KW-0812">Transmembrane</keyword>
<evidence type="ECO:0000313" key="9">
    <source>
        <dbReference type="Proteomes" id="UP001610334"/>
    </source>
</evidence>
<dbReference type="Pfam" id="PF07690">
    <property type="entry name" value="MFS_1"/>
    <property type="match status" value="1"/>
</dbReference>
<gene>
    <name evidence="8" type="ORF">BJX63DRAFT_328687</name>
</gene>
<keyword evidence="9" id="KW-1185">Reference proteome</keyword>
<name>A0ABR4H424_9EURO</name>
<dbReference type="Gene3D" id="1.20.1250.20">
    <property type="entry name" value="MFS general substrate transporter like domains"/>
    <property type="match status" value="1"/>
</dbReference>
<reference evidence="8 9" key="1">
    <citation type="submission" date="2024-07" db="EMBL/GenBank/DDBJ databases">
        <title>Section-level genome sequencing and comparative genomics of Aspergillus sections Usti and Cavernicolus.</title>
        <authorList>
            <consortium name="Lawrence Berkeley National Laboratory"/>
            <person name="Nybo J.L."/>
            <person name="Vesth T.C."/>
            <person name="Theobald S."/>
            <person name="Frisvad J.C."/>
            <person name="Larsen T.O."/>
            <person name="Kjaerboelling I."/>
            <person name="Rothschild-Mancinelli K."/>
            <person name="Lyhne E.K."/>
            <person name="Kogle M.E."/>
            <person name="Barry K."/>
            <person name="Clum A."/>
            <person name="Na H."/>
            <person name="Ledsgaard L."/>
            <person name="Lin J."/>
            <person name="Lipzen A."/>
            <person name="Kuo A."/>
            <person name="Riley R."/>
            <person name="Mondo S."/>
            <person name="Labutti K."/>
            <person name="Haridas S."/>
            <person name="Pangalinan J."/>
            <person name="Salamov A.A."/>
            <person name="Simmons B.A."/>
            <person name="Magnuson J.K."/>
            <person name="Chen J."/>
            <person name="Drula E."/>
            <person name="Henrissat B."/>
            <person name="Wiebenga A."/>
            <person name="Lubbers R.J."/>
            <person name="Gomes A.C."/>
            <person name="Makela M.R."/>
            <person name="Stajich J."/>
            <person name="Grigoriev I.V."/>
            <person name="Mortensen U.H."/>
            <person name="De Vries R.P."/>
            <person name="Baker S.E."/>
            <person name="Andersen M.R."/>
        </authorList>
    </citation>
    <scope>NUCLEOTIDE SEQUENCE [LARGE SCALE GENOMIC DNA]</scope>
    <source>
        <strain evidence="8 9">CBS 588.65</strain>
    </source>
</reference>
<dbReference type="Proteomes" id="UP001610334">
    <property type="component" value="Unassembled WGS sequence"/>
</dbReference>
<feature type="domain" description="Major facilitator superfamily (MFS) profile" evidence="7">
    <location>
        <begin position="74"/>
        <end position="498"/>
    </location>
</feature>
<comment type="caution">
    <text evidence="8">The sequence shown here is derived from an EMBL/GenBank/DDBJ whole genome shotgun (WGS) entry which is preliminary data.</text>
</comment>
<organism evidence="8 9">
    <name type="scientific">Aspergillus granulosus</name>
    <dbReference type="NCBI Taxonomy" id="176169"/>
    <lineage>
        <taxon>Eukaryota</taxon>
        <taxon>Fungi</taxon>
        <taxon>Dikarya</taxon>
        <taxon>Ascomycota</taxon>
        <taxon>Pezizomycotina</taxon>
        <taxon>Eurotiomycetes</taxon>
        <taxon>Eurotiomycetidae</taxon>
        <taxon>Eurotiales</taxon>
        <taxon>Aspergillaceae</taxon>
        <taxon>Aspergillus</taxon>
        <taxon>Aspergillus subgen. Nidulantes</taxon>
    </lineage>
</organism>
<feature type="transmembrane region" description="Helical" evidence="6">
    <location>
        <begin position="439"/>
        <end position="462"/>
    </location>
</feature>
<dbReference type="InterPro" id="IPR036259">
    <property type="entry name" value="MFS_trans_sf"/>
</dbReference>
<accession>A0ABR4H424</accession>
<dbReference type="CDD" id="cd17323">
    <property type="entry name" value="MFS_Tpo1_MDR_like"/>
    <property type="match status" value="1"/>
</dbReference>
<feature type="transmembrane region" description="Helical" evidence="6">
    <location>
        <begin position="141"/>
        <end position="160"/>
    </location>
</feature>
<feature type="transmembrane region" description="Helical" evidence="6">
    <location>
        <begin position="200"/>
        <end position="222"/>
    </location>
</feature>
<evidence type="ECO:0000256" key="1">
    <source>
        <dbReference type="ARBA" id="ARBA00004141"/>
    </source>
</evidence>
<dbReference type="PANTHER" id="PTHR23502">
    <property type="entry name" value="MAJOR FACILITATOR SUPERFAMILY"/>
    <property type="match status" value="1"/>
</dbReference>
<feature type="transmembrane region" description="Helical" evidence="6">
    <location>
        <begin position="111"/>
        <end position="129"/>
    </location>
</feature>
<evidence type="ECO:0000256" key="6">
    <source>
        <dbReference type="SAM" id="Phobius"/>
    </source>
</evidence>
<dbReference type="InterPro" id="IPR020846">
    <property type="entry name" value="MFS_dom"/>
</dbReference>
<evidence type="ECO:0000256" key="4">
    <source>
        <dbReference type="ARBA" id="ARBA00023136"/>
    </source>
</evidence>
<evidence type="ECO:0000259" key="7">
    <source>
        <dbReference type="PROSITE" id="PS50850"/>
    </source>
</evidence>
<feature type="transmembrane region" description="Helical" evidence="6">
    <location>
        <begin position="337"/>
        <end position="358"/>
    </location>
</feature>
<dbReference type="EMBL" id="JBFXLT010000076">
    <property type="protein sequence ID" value="KAL2810146.1"/>
    <property type="molecule type" value="Genomic_DNA"/>
</dbReference>
<feature type="transmembrane region" description="Helical" evidence="6">
    <location>
        <begin position="406"/>
        <end position="432"/>
    </location>
</feature>
<feature type="transmembrane region" description="Helical" evidence="6">
    <location>
        <begin position="293"/>
        <end position="317"/>
    </location>
</feature>
<evidence type="ECO:0000256" key="5">
    <source>
        <dbReference type="SAM" id="MobiDB-lite"/>
    </source>
</evidence>
<feature type="transmembrane region" description="Helical" evidence="6">
    <location>
        <begin position="72"/>
        <end position="91"/>
    </location>
</feature>
<feature type="region of interest" description="Disordered" evidence="5">
    <location>
        <begin position="1"/>
        <end position="57"/>
    </location>
</feature>
<dbReference type="PROSITE" id="PS50850">
    <property type="entry name" value="MFS"/>
    <property type="match status" value="1"/>
</dbReference>
<dbReference type="PANTHER" id="PTHR23502:SF74">
    <property type="entry name" value="MAJOR FACILITATOR SUPERFAMILY (MFS) PROFILE DOMAIN-CONTAINING PROTEIN"/>
    <property type="match status" value="1"/>
</dbReference>
<dbReference type="InterPro" id="IPR011701">
    <property type="entry name" value="MFS"/>
</dbReference>
<evidence type="ECO:0000256" key="3">
    <source>
        <dbReference type="ARBA" id="ARBA00022989"/>
    </source>
</evidence>
<sequence>MEEQKKSQPCPGQQQEAQSIDSRNPQSTHKNPTTLISTPPPTPTSTSIPTSTISFEDCPDEDPKNWPLPKKLYILCFTLLSVMNSGVSASLPSNAVPYIFENFNIDDESQSSLPTSVFLLGYVVGPLIWSPLSETIGRRPVLVYTFIVFFFFTLACALAPNWPSLLFFRFVCGCMGASPQTVIGGVYADIFEARARGRVMAFYMASASFGPILGPIISGFASQHGWRWTFWADLVFAGVALAGLIFIPETFGPVLLKRRAVKLSKLSGQEVTASLSTIDTDLSTIFLRPLYMLLFEPIILATSIYVAVVYALVFFFFQAYPIIFPDTYNFSIQTTSLTLIPMGIGACSTGLVAIYWDLKYDSALFKRKSWAFPYSPEVHRLPTSCVSSILIVISLFWLAWTATPSVHWIVPTLSGLFFGFGYQIIFTSLLTYVTDAYKIYSASALASSVILRSILGAALPVAAKPMYTSLGVGWSTSLVGFVSLVCVPIPYVLLWKGAWLRERSKFCQMLAKDKWGSQNGSSDGLQAQRKEEC</sequence>
<feature type="transmembrane region" description="Helical" evidence="6">
    <location>
        <begin position="474"/>
        <end position="495"/>
    </location>
</feature>
<feature type="transmembrane region" description="Helical" evidence="6">
    <location>
        <begin position="234"/>
        <end position="256"/>
    </location>
</feature>
<keyword evidence="4 6" id="KW-0472">Membrane</keyword>
<dbReference type="SUPFAM" id="SSF103473">
    <property type="entry name" value="MFS general substrate transporter"/>
    <property type="match status" value="1"/>
</dbReference>
<feature type="transmembrane region" description="Helical" evidence="6">
    <location>
        <begin position="378"/>
        <end position="400"/>
    </location>
</feature>
<protein>
    <submittedName>
        <fullName evidence="8">Major facilitator superfamily domain-containing protein</fullName>
    </submittedName>
</protein>
<evidence type="ECO:0000256" key="2">
    <source>
        <dbReference type="ARBA" id="ARBA00022692"/>
    </source>
</evidence>
<feature type="compositionally biased region" description="Polar residues" evidence="5">
    <location>
        <begin position="10"/>
        <end position="31"/>
    </location>
</feature>
<proteinExistence type="predicted"/>
<keyword evidence="3 6" id="KW-1133">Transmembrane helix</keyword>